<organism evidence="7 8">
    <name type="scientific">Agromyces rhizosphaerae</name>
    <dbReference type="NCBI Taxonomy" id="88374"/>
    <lineage>
        <taxon>Bacteria</taxon>
        <taxon>Bacillati</taxon>
        <taxon>Actinomycetota</taxon>
        <taxon>Actinomycetes</taxon>
        <taxon>Micrococcales</taxon>
        <taxon>Microbacteriaceae</taxon>
        <taxon>Agromyces</taxon>
    </lineage>
</organism>
<evidence type="ECO:0000313" key="7">
    <source>
        <dbReference type="EMBL" id="GLI27815.1"/>
    </source>
</evidence>
<dbReference type="GO" id="GO:0019698">
    <property type="term" value="P:D-galacturonate catabolic process"/>
    <property type="evidence" value="ECO:0007669"/>
    <property type="project" value="TreeGrafter"/>
</dbReference>
<comment type="similarity">
    <text evidence="3">Belongs to the metallo-dependent hydrolases superfamily. Uronate isomerase family.</text>
</comment>
<dbReference type="EC" id="5.3.1.12" evidence="4"/>
<dbReference type="NCBIfam" id="NF002794">
    <property type="entry name" value="PRK02925.1"/>
    <property type="match status" value="1"/>
</dbReference>
<keyword evidence="8" id="KW-1185">Reference proteome</keyword>
<dbReference type="EMBL" id="BSDP01000001">
    <property type="protein sequence ID" value="GLI27815.1"/>
    <property type="molecule type" value="Genomic_DNA"/>
</dbReference>
<comment type="catalytic activity">
    <reaction evidence="1">
        <text>D-glucuronate = D-fructuronate</text>
        <dbReference type="Rhea" id="RHEA:13049"/>
        <dbReference type="ChEBI" id="CHEBI:58720"/>
        <dbReference type="ChEBI" id="CHEBI:59863"/>
        <dbReference type="EC" id="5.3.1.12"/>
    </reaction>
</comment>
<dbReference type="Gene3D" id="3.20.20.140">
    <property type="entry name" value="Metal-dependent hydrolases"/>
    <property type="match status" value="1"/>
</dbReference>
<accession>A0A9W6CY57</accession>
<evidence type="ECO:0000256" key="1">
    <source>
        <dbReference type="ARBA" id="ARBA00001165"/>
    </source>
</evidence>
<reference evidence="7" key="1">
    <citation type="submission" date="2022-12" db="EMBL/GenBank/DDBJ databases">
        <title>Reference genome sequencing for broad-spectrum identification of bacterial and archaeal isolates by mass spectrometry.</title>
        <authorList>
            <person name="Sekiguchi Y."/>
            <person name="Tourlousse D.M."/>
        </authorList>
    </citation>
    <scope>NUCLEOTIDE SEQUENCE</scope>
    <source>
        <strain evidence="7">14</strain>
    </source>
</reference>
<name>A0A9W6CY57_9MICO</name>
<evidence type="ECO:0000313" key="8">
    <source>
        <dbReference type="Proteomes" id="UP001144396"/>
    </source>
</evidence>
<dbReference type="InterPro" id="IPR003766">
    <property type="entry name" value="Uronate_isomerase"/>
</dbReference>
<comment type="pathway">
    <text evidence="2">Carbohydrate metabolism; pentose and glucuronate interconversion.</text>
</comment>
<comment type="caution">
    <text evidence="7">The sequence shown here is derived from an EMBL/GenBank/DDBJ whole genome shotgun (WGS) entry which is preliminary data.</text>
</comment>
<dbReference type="Pfam" id="PF02614">
    <property type="entry name" value="UxaC"/>
    <property type="match status" value="1"/>
</dbReference>
<dbReference type="Gene3D" id="1.10.2020.10">
    <property type="entry name" value="uronate isomerase, domain 2, chain A"/>
    <property type="match status" value="1"/>
</dbReference>
<dbReference type="GO" id="GO:0042840">
    <property type="term" value="P:D-glucuronate catabolic process"/>
    <property type="evidence" value="ECO:0007669"/>
    <property type="project" value="TreeGrafter"/>
</dbReference>
<protein>
    <recommendedName>
        <fullName evidence="5">Uronate isomerase</fullName>
        <ecNumber evidence="4">5.3.1.12</ecNumber>
    </recommendedName>
</protein>
<evidence type="ECO:0000256" key="6">
    <source>
        <dbReference type="ARBA" id="ARBA00023235"/>
    </source>
</evidence>
<dbReference type="InterPro" id="IPR032466">
    <property type="entry name" value="Metal_Hydrolase"/>
</dbReference>
<evidence type="ECO:0000256" key="3">
    <source>
        <dbReference type="ARBA" id="ARBA00008397"/>
    </source>
</evidence>
<dbReference type="PANTHER" id="PTHR30068:SF4">
    <property type="entry name" value="URONATE ISOMERASE"/>
    <property type="match status" value="1"/>
</dbReference>
<dbReference type="SUPFAM" id="SSF51556">
    <property type="entry name" value="Metallo-dependent hydrolases"/>
    <property type="match status" value="1"/>
</dbReference>
<dbReference type="PANTHER" id="PTHR30068">
    <property type="entry name" value="URONATE ISOMERASE"/>
    <property type="match status" value="1"/>
</dbReference>
<proteinExistence type="inferred from homology"/>
<gene>
    <name evidence="7" type="ORF">ARHIZOSPH14_20570</name>
</gene>
<evidence type="ECO:0000256" key="5">
    <source>
        <dbReference type="ARBA" id="ARBA00020555"/>
    </source>
</evidence>
<evidence type="ECO:0000256" key="2">
    <source>
        <dbReference type="ARBA" id="ARBA00004892"/>
    </source>
</evidence>
<keyword evidence="6 7" id="KW-0413">Isomerase</keyword>
<sequence>MQKLGTRDTLVDMTMTTGLDGDRLLPLDPRTREIARELYAVVADAPILSPHGHVDPRMLADDQPFADPTELFVTHDHYVTRLLVASGASFAELGLDSNRSAEPRDVWRILAANWHRFAGTASGYWLAHEFQTLFGITEELAPENADRLYDRIASTLADPDFRPRALFDRFRIEVLATTDDPLDDLAAHAALAADPTFTGRVLPTFRPDAYLDPEAPGFAERIARLHAATGTATGFAGYLAALEARRAHFVAHGAVSADHGVLEPFTADLDAADAERLYAGAIAGTLTADEARTFRGHMLLQMARMSVDDGLVMTIHPGVRRNHHTETFRRFGADRGHDIPVRTEYTENLRPLLERFGMEPGLHLVLFAVDETVYSREVAPLAGFYPSLFIGAPWWFLDAPDAILRFRSAVTETAGFYRSSGFIDDTRAFLSIPARHDTARRLDAAFLARLVREGRVSLPTATRIAHDLVDAVPREVFKL</sequence>
<dbReference type="GO" id="GO:0008880">
    <property type="term" value="F:glucuronate isomerase activity"/>
    <property type="evidence" value="ECO:0007669"/>
    <property type="project" value="UniProtKB-EC"/>
</dbReference>
<dbReference type="Proteomes" id="UP001144396">
    <property type="component" value="Unassembled WGS sequence"/>
</dbReference>
<evidence type="ECO:0000256" key="4">
    <source>
        <dbReference type="ARBA" id="ARBA00012546"/>
    </source>
</evidence>
<dbReference type="AlphaFoldDB" id="A0A9W6CY57"/>